<organism evidence="7 8">
    <name type="scientific">Hibiscus syriacus</name>
    <name type="common">Rose of Sharon</name>
    <dbReference type="NCBI Taxonomy" id="106335"/>
    <lineage>
        <taxon>Eukaryota</taxon>
        <taxon>Viridiplantae</taxon>
        <taxon>Streptophyta</taxon>
        <taxon>Embryophyta</taxon>
        <taxon>Tracheophyta</taxon>
        <taxon>Spermatophyta</taxon>
        <taxon>Magnoliopsida</taxon>
        <taxon>eudicotyledons</taxon>
        <taxon>Gunneridae</taxon>
        <taxon>Pentapetalae</taxon>
        <taxon>rosids</taxon>
        <taxon>malvids</taxon>
        <taxon>Malvales</taxon>
        <taxon>Malvaceae</taxon>
        <taxon>Malvoideae</taxon>
        <taxon>Hibiscus</taxon>
    </lineage>
</organism>
<evidence type="ECO:0000256" key="4">
    <source>
        <dbReference type="ARBA" id="ARBA00023268"/>
    </source>
</evidence>
<keyword evidence="4" id="KW-0511">Multifunctional enzyme</keyword>
<keyword evidence="5" id="KW-0862">Zinc</keyword>
<evidence type="ECO:0000313" key="7">
    <source>
        <dbReference type="EMBL" id="KAE8719568.1"/>
    </source>
</evidence>
<dbReference type="GO" id="GO:0008270">
    <property type="term" value="F:zinc ion binding"/>
    <property type="evidence" value="ECO:0007669"/>
    <property type="project" value="UniProtKB-KW"/>
</dbReference>
<keyword evidence="3" id="KW-0238">DNA-binding</keyword>
<dbReference type="GO" id="GO:0006508">
    <property type="term" value="P:proteolysis"/>
    <property type="evidence" value="ECO:0007669"/>
    <property type="project" value="UniProtKB-KW"/>
</dbReference>
<dbReference type="SMART" id="SM00343">
    <property type="entry name" value="ZnF_C2HC"/>
    <property type="match status" value="1"/>
</dbReference>
<evidence type="ECO:0000259" key="6">
    <source>
        <dbReference type="PROSITE" id="PS50158"/>
    </source>
</evidence>
<dbReference type="Gene3D" id="4.10.60.10">
    <property type="entry name" value="Zinc finger, CCHC-type"/>
    <property type="match status" value="1"/>
</dbReference>
<dbReference type="AlphaFoldDB" id="A0A6A3BVX0"/>
<evidence type="ECO:0000256" key="5">
    <source>
        <dbReference type="PROSITE-ProRule" id="PRU00047"/>
    </source>
</evidence>
<keyword evidence="2" id="KW-0378">Hydrolase</keyword>
<dbReference type="InterPro" id="IPR043502">
    <property type="entry name" value="DNA/RNA_pol_sf"/>
</dbReference>
<keyword evidence="5" id="KW-0479">Metal-binding</keyword>
<dbReference type="GO" id="GO:0004190">
    <property type="term" value="F:aspartic-type endopeptidase activity"/>
    <property type="evidence" value="ECO:0007669"/>
    <property type="project" value="UniProtKB-KW"/>
</dbReference>
<protein>
    <recommendedName>
        <fullName evidence="6">CCHC-type domain-containing protein</fullName>
    </recommendedName>
</protein>
<dbReference type="GO" id="GO:0003677">
    <property type="term" value="F:DNA binding"/>
    <property type="evidence" value="ECO:0007669"/>
    <property type="project" value="UniProtKB-KW"/>
</dbReference>
<dbReference type="InterPro" id="IPR001878">
    <property type="entry name" value="Znf_CCHC"/>
</dbReference>
<dbReference type="PANTHER" id="PTHR37984">
    <property type="entry name" value="PROTEIN CBG26694"/>
    <property type="match status" value="1"/>
</dbReference>
<evidence type="ECO:0000313" key="8">
    <source>
        <dbReference type="Proteomes" id="UP000436088"/>
    </source>
</evidence>
<dbReference type="InterPro" id="IPR031570">
    <property type="entry name" value="NBEA/BDCP_DUF4704"/>
</dbReference>
<dbReference type="SUPFAM" id="SSF56672">
    <property type="entry name" value="DNA/RNA polymerases"/>
    <property type="match status" value="2"/>
</dbReference>
<sequence>MLVLIFRFLSGCKDESARIKIIRDLLDLIESNSLNIEALMEYGWNAWLTASVTLDVVKHYRTDSRYYDHDEENEKTLVVKVFSIVLCRYIKLIKGGWQQLEGTVNFLLLHCEQFPSISSESFMDSVMVEGLKDYTTLLHEGLSKMMPRITISGGPSLGQRARDLVESLNIPATEMAAVVLSGGFGNALSGGTNKNADKAMTLRGKEHQDVSNDSFHFYLSLWKPMMRKAKIDYNSSSGISVYPIPRSLLLVRSQYGNLDDGARVHVIAHVIRETVNYGKSMLATCMAGRDDLFESISQSRETGPFNNFIHKDRVLSAGMLVPDHRAFMQAIDVILTQFQPPPPPPSPTPPTQRMLISKEMKSLRAPEFRGEKDEGDRAIHEYEAEYNKLSHFATEVVRNDRARHDWFIEGLRPKMKEMMLALNFLTLVDSGACFHCGDTGHYARNCPKRFGDKSVQIERSAASPQIDKGSVSLLTKLLRKAVPFVWTEKCQESFEMLKKILTEELVFVQPKLGKDYVVFGDASHNGLGCVLIQKGKVMAYGSRKLKAHERNYLTHDLELRIWIDLLKHYDVKIDYHPEKANVAAQEETLAAEHGSEIIVIGEKAKAPSNVISAMTSKKMMSEGCTTFLANLIDTHISEVKFDDIPIVQEFLKVFREELSGLPPDRELEFKIDVYPEVAFLGRVVSVKGIRVDPKRIQAIVDWKPLKNIYEVQSLLGLDGYYRGFVKNFSMLVSPLK</sequence>
<comment type="caution">
    <text evidence="7">The sequence shown here is derived from an EMBL/GenBank/DDBJ whole genome shotgun (WGS) entry which is preliminary data.</text>
</comment>
<dbReference type="PROSITE" id="PS50158">
    <property type="entry name" value="ZF_CCHC"/>
    <property type="match status" value="1"/>
</dbReference>
<dbReference type="InterPro" id="IPR043128">
    <property type="entry name" value="Rev_trsase/Diguanyl_cyclase"/>
</dbReference>
<dbReference type="Pfam" id="PF17919">
    <property type="entry name" value="RT_RNaseH_2"/>
    <property type="match status" value="1"/>
</dbReference>
<dbReference type="SUPFAM" id="SSF57756">
    <property type="entry name" value="Retrovirus zinc finger-like domains"/>
    <property type="match status" value="1"/>
</dbReference>
<keyword evidence="1" id="KW-0645">Protease</keyword>
<proteinExistence type="predicted"/>
<dbReference type="InterPro" id="IPR036875">
    <property type="entry name" value="Znf_CCHC_sf"/>
</dbReference>
<dbReference type="Pfam" id="PF15787">
    <property type="entry name" value="DUF4704"/>
    <property type="match status" value="1"/>
</dbReference>
<dbReference type="Gene3D" id="3.30.70.270">
    <property type="match status" value="2"/>
</dbReference>
<name>A0A6A3BVX0_HIBSY</name>
<accession>A0A6A3BVX0</accession>
<keyword evidence="2" id="KW-0064">Aspartyl protease</keyword>
<feature type="domain" description="CCHC-type" evidence="6">
    <location>
        <begin position="433"/>
        <end position="448"/>
    </location>
</feature>
<dbReference type="Pfam" id="PF00098">
    <property type="entry name" value="zf-CCHC"/>
    <property type="match status" value="1"/>
</dbReference>
<dbReference type="InterPro" id="IPR050951">
    <property type="entry name" value="Retrovirus_Pol_polyprotein"/>
</dbReference>
<dbReference type="Proteomes" id="UP000436088">
    <property type="component" value="Unassembled WGS sequence"/>
</dbReference>
<evidence type="ECO:0000256" key="1">
    <source>
        <dbReference type="ARBA" id="ARBA00022670"/>
    </source>
</evidence>
<gene>
    <name evidence="7" type="ORF">F3Y22_tig00109945pilonHSYRG00259</name>
</gene>
<dbReference type="EMBL" id="VEPZ02000784">
    <property type="protein sequence ID" value="KAE8719568.1"/>
    <property type="molecule type" value="Genomic_DNA"/>
</dbReference>
<keyword evidence="8" id="KW-1185">Reference proteome</keyword>
<evidence type="ECO:0000256" key="3">
    <source>
        <dbReference type="ARBA" id="ARBA00023125"/>
    </source>
</evidence>
<dbReference type="InterPro" id="IPR041577">
    <property type="entry name" value="RT_RNaseH_2"/>
</dbReference>
<dbReference type="PANTHER" id="PTHR37984:SF5">
    <property type="entry name" value="PROTEIN NYNRIN-LIKE"/>
    <property type="match status" value="1"/>
</dbReference>
<keyword evidence="5" id="KW-0863">Zinc-finger</keyword>
<evidence type="ECO:0000256" key="2">
    <source>
        <dbReference type="ARBA" id="ARBA00022750"/>
    </source>
</evidence>
<reference evidence="7" key="1">
    <citation type="submission" date="2019-09" db="EMBL/GenBank/DDBJ databases">
        <title>Draft genome information of white flower Hibiscus syriacus.</title>
        <authorList>
            <person name="Kim Y.-M."/>
        </authorList>
    </citation>
    <scope>NUCLEOTIDE SEQUENCE [LARGE SCALE GENOMIC DNA]</scope>
    <source>
        <strain evidence="7">YM2019G1</strain>
    </source>
</reference>